<evidence type="ECO:0000256" key="1">
    <source>
        <dbReference type="ARBA" id="ARBA00009820"/>
    </source>
</evidence>
<proteinExistence type="inferred from homology"/>
<sequence>MTSLAGRTADAAVARTSGSGELRLGAGTTFGARLSPDGRWIALDLLGVLWVMPASGGQARRLTSDLFDIAQPDWSPDSSQLVFQSYRDGVFNLWTVRPDGSGLRQLTTGPFDHREPRWSPDGRTIVFSGDASGSYAIYTYDVGGGRVDVLADGYGEEYEPAWSPDGNRVAFVVANTRIDVVDRTTGGRSTHITVPAGQVIHQPEWTPDGTDLVHHLTYDGRCDLMIRNTPLVDDEETFPFRVSWLDRERFLYTANGEIHVRSLGGEGTKTIGFSAAVTTRKPTYTKRRSDFESTRPRPVRGIGSPVLSPDGEQVAFRALNDIYVMKIGRAPQALTRDHWWKCDPAWSPDGKQLAYSTDRGGTLDIWIRNLDTGQDRQLTDLGSRAAVSAAWSPSGKELAFLDQDGAVWTVDVASGAVRRVFTATFEPGKPTWSPDGETIALAAVKPYSARFREGLSQILLINRATGQGRYVEAVAGRSIQTRGDDGPVWSPDGTRMTFAVASVLYTVDVAKDGTPTGEPRQITDEVTDAPSWSGDSKKLLYLNNGRLRLVSANGGRPRTVTVPLTWTAVRPPARTVVHAGRMWDGVRREIRCGVDIVVEGHRITAVEPHAEGRAGKRIDARDRLVMPGLIDMHHHREMQGYAYGDRQGRLWLSLGVTTTRSPGSPAYHMVEEREATRSGARIAPRYFGTGEAVDGPRIYYNFMRPTFSDAQLKLELEHAESLEYDLMKCYVRLPVVWHKRVAAFAQGIGIPVTSHYHYPAMAFGGDGMEHTGATNRFGYSRTVTPLGTAHSDVTDLFVASDMARTPTLFNSTTLYREDTSLVEDRRVQTLNPPWRMAALRESAEAAGRTDQRARRENLEAQVRQALEIFRRGGRVVLGTDAPIDHAAVSLHMNLRAMVTYGFTPYEALVTATSLAGETLGDDLGRIAPGMYADLAVVDGDPLTDIKDAANVEQVLVSGTAHTVDSLMQPFSAMSAAGSRKPDGNTVLAPVPDHPANKKFWWHGHEYVEKAQHACCSG</sequence>
<evidence type="ECO:0000313" key="4">
    <source>
        <dbReference type="EMBL" id="MDI3403230.1"/>
    </source>
</evidence>
<dbReference type="Gene3D" id="1.20.58.520">
    <property type="entry name" value="Amidohydrolase"/>
    <property type="match status" value="1"/>
</dbReference>
<comment type="similarity">
    <text evidence="1">Belongs to the TolB family.</text>
</comment>
<dbReference type="InterPro" id="IPR011659">
    <property type="entry name" value="WD40"/>
</dbReference>
<accession>A0ABT6S5D0</accession>
<comment type="caution">
    <text evidence="4">The sequence shown here is derived from an EMBL/GenBank/DDBJ whole genome shotgun (WGS) entry which is preliminary data.</text>
</comment>
<feature type="region of interest" description="Disordered" evidence="2">
    <location>
        <begin position="284"/>
        <end position="306"/>
    </location>
</feature>
<dbReference type="RefSeq" id="WP_282541360.1">
    <property type="nucleotide sequence ID" value="NZ_JASCIQ010000004.1"/>
</dbReference>
<evidence type="ECO:0000256" key="2">
    <source>
        <dbReference type="SAM" id="MobiDB-lite"/>
    </source>
</evidence>
<dbReference type="InterPro" id="IPR011059">
    <property type="entry name" value="Metal-dep_hydrolase_composite"/>
</dbReference>
<dbReference type="PANTHER" id="PTHR36842">
    <property type="entry name" value="PROTEIN TOLB HOMOLOG"/>
    <property type="match status" value="1"/>
</dbReference>
<dbReference type="Gene3D" id="2.120.10.30">
    <property type="entry name" value="TolB, C-terminal domain"/>
    <property type="match status" value="2"/>
</dbReference>
<dbReference type="Proteomes" id="UP001223978">
    <property type="component" value="Unassembled WGS sequence"/>
</dbReference>
<evidence type="ECO:0000313" key="5">
    <source>
        <dbReference type="Proteomes" id="UP001223978"/>
    </source>
</evidence>
<organism evidence="4 5">
    <name type="scientific">Streptomyces cavernicola</name>
    <dbReference type="NCBI Taxonomy" id="3043613"/>
    <lineage>
        <taxon>Bacteria</taxon>
        <taxon>Bacillati</taxon>
        <taxon>Actinomycetota</taxon>
        <taxon>Actinomycetes</taxon>
        <taxon>Kitasatosporales</taxon>
        <taxon>Streptomycetaceae</taxon>
        <taxon>Streptomyces</taxon>
    </lineage>
</organism>
<evidence type="ECO:0000259" key="3">
    <source>
        <dbReference type="Pfam" id="PF01979"/>
    </source>
</evidence>
<feature type="domain" description="Amidohydrolase-related" evidence="3">
    <location>
        <begin position="835"/>
        <end position="959"/>
    </location>
</feature>
<dbReference type="SUPFAM" id="SSF51338">
    <property type="entry name" value="Composite domain of metallo-dependent hydrolases"/>
    <property type="match status" value="1"/>
</dbReference>
<dbReference type="Pfam" id="PF01979">
    <property type="entry name" value="Amidohydro_1"/>
    <property type="match status" value="1"/>
</dbReference>
<dbReference type="SUPFAM" id="SSF82171">
    <property type="entry name" value="DPP6 N-terminal domain-like"/>
    <property type="match status" value="2"/>
</dbReference>
<name>A0ABT6S5D0_9ACTN</name>
<dbReference type="Gene3D" id="3.30.110.90">
    <property type="entry name" value="Amidohydrolase"/>
    <property type="match status" value="1"/>
</dbReference>
<dbReference type="EMBL" id="JASCIQ010000004">
    <property type="protein sequence ID" value="MDI3403230.1"/>
    <property type="molecule type" value="Genomic_DNA"/>
</dbReference>
<dbReference type="SUPFAM" id="SSF51556">
    <property type="entry name" value="Metallo-dependent hydrolases"/>
    <property type="match status" value="1"/>
</dbReference>
<dbReference type="Gene3D" id="2.30.40.10">
    <property type="entry name" value="Urease, subunit C, domain 1"/>
    <property type="match status" value="1"/>
</dbReference>
<gene>
    <name evidence="4" type="ORF">QIS96_05245</name>
</gene>
<dbReference type="InterPro" id="IPR032466">
    <property type="entry name" value="Metal_Hydrolase"/>
</dbReference>
<dbReference type="PANTHER" id="PTHR36842:SF1">
    <property type="entry name" value="PROTEIN TOLB"/>
    <property type="match status" value="1"/>
</dbReference>
<dbReference type="Gene3D" id="3.40.50.10910">
    <property type="entry name" value="Amidohydrolase"/>
    <property type="match status" value="1"/>
</dbReference>
<dbReference type="InterPro" id="IPR011042">
    <property type="entry name" value="6-blade_b-propeller_TolB-like"/>
</dbReference>
<protein>
    <submittedName>
        <fullName evidence="4">Amidohydrolase family protein</fullName>
    </submittedName>
</protein>
<reference evidence="4 5" key="1">
    <citation type="submission" date="2023-05" db="EMBL/GenBank/DDBJ databases">
        <title>Draft genome sequence of Streptomyces sp. B-S-A6 isolated from a cave soil in Thailand.</title>
        <authorList>
            <person name="Chamroensaksri N."/>
            <person name="Muangham S."/>
        </authorList>
    </citation>
    <scope>NUCLEOTIDE SEQUENCE [LARGE SCALE GENOMIC DNA]</scope>
    <source>
        <strain evidence="4 5">B-S-A6</strain>
    </source>
</reference>
<dbReference type="InterPro" id="IPR006680">
    <property type="entry name" value="Amidohydro-rel"/>
</dbReference>
<dbReference type="SUPFAM" id="SSF50974">
    <property type="entry name" value="Nitrous oxide reductase, N-terminal domain"/>
    <property type="match status" value="1"/>
</dbReference>
<keyword evidence="5" id="KW-1185">Reference proteome</keyword>
<dbReference type="Pfam" id="PF07676">
    <property type="entry name" value="PD40"/>
    <property type="match status" value="6"/>
</dbReference>
<dbReference type="InterPro" id="IPR011045">
    <property type="entry name" value="N2O_reductase_N"/>
</dbReference>